<evidence type="ECO:0000256" key="2">
    <source>
        <dbReference type="ARBA" id="ARBA00022801"/>
    </source>
</evidence>
<dbReference type="AlphaFoldDB" id="A0A561E3F1"/>
<name>A0A561E3F1_9MICO</name>
<dbReference type="EMBL" id="VIVQ01000002">
    <property type="protein sequence ID" value="TWE10145.1"/>
    <property type="molecule type" value="Genomic_DNA"/>
</dbReference>
<proteinExistence type="predicted"/>
<protein>
    <submittedName>
        <fullName evidence="4">ADP-ribose pyrophosphatase YjhB (NUDIX family)</fullName>
    </submittedName>
</protein>
<evidence type="ECO:0000313" key="5">
    <source>
        <dbReference type="Proteomes" id="UP000318297"/>
    </source>
</evidence>
<keyword evidence="2" id="KW-0378">Hydrolase</keyword>
<dbReference type="OrthoDB" id="9804442at2"/>
<dbReference type="RefSeq" id="WP_145228889.1">
    <property type="nucleotide sequence ID" value="NZ_VIVQ01000002.1"/>
</dbReference>
<dbReference type="Gene3D" id="3.90.79.10">
    <property type="entry name" value="Nucleoside Triphosphate Pyrophosphohydrolase"/>
    <property type="match status" value="1"/>
</dbReference>
<accession>A0A561E3F1</accession>
<reference evidence="4 5" key="1">
    <citation type="submission" date="2019-06" db="EMBL/GenBank/DDBJ databases">
        <title>Sequencing the genomes of 1000 actinobacteria strains.</title>
        <authorList>
            <person name="Klenk H.-P."/>
        </authorList>
    </citation>
    <scope>NUCLEOTIDE SEQUENCE [LARGE SCALE GENOMIC DNA]</scope>
    <source>
        <strain evidence="4 5">DSM 19560</strain>
    </source>
</reference>
<dbReference type="Proteomes" id="UP000318297">
    <property type="component" value="Unassembled WGS sequence"/>
</dbReference>
<gene>
    <name evidence="4" type="ORF">BKA23_2497</name>
</gene>
<evidence type="ECO:0000259" key="3">
    <source>
        <dbReference type="PROSITE" id="PS51462"/>
    </source>
</evidence>
<dbReference type="CDD" id="cd02883">
    <property type="entry name" value="NUDIX_Hydrolase"/>
    <property type="match status" value="1"/>
</dbReference>
<dbReference type="SUPFAM" id="SSF55811">
    <property type="entry name" value="Nudix"/>
    <property type="match status" value="1"/>
</dbReference>
<keyword evidence="5" id="KW-1185">Reference proteome</keyword>
<comment type="cofactor">
    <cofactor evidence="1">
        <name>Mg(2+)</name>
        <dbReference type="ChEBI" id="CHEBI:18420"/>
    </cofactor>
</comment>
<evidence type="ECO:0000313" key="4">
    <source>
        <dbReference type="EMBL" id="TWE10145.1"/>
    </source>
</evidence>
<dbReference type="GO" id="GO:0016787">
    <property type="term" value="F:hydrolase activity"/>
    <property type="evidence" value="ECO:0007669"/>
    <property type="project" value="UniProtKB-KW"/>
</dbReference>
<organism evidence="4 5">
    <name type="scientific">Rudaeicoccus suwonensis</name>
    <dbReference type="NCBI Taxonomy" id="657409"/>
    <lineage>
        <taxon>Bacteria</taxon>
        <taxon>Bacillati</taxon>
        <taxon>Actinomycetota</taxon>
        <taxon>Actinomycetes</taxon>
        <taxon>Micrococcales</taxon>
        <taxon>Dermacoccaceae</taxon>
        <taxon>Rudaeicoccus</taxon>
    </lineage>
</organism>
<dbReference type="PANTHER" id="PTHR43046">
    <property type="entry name" value="GDP-MANNOSE MANNOSYL HYDROLASE"/>
    <property type="match status" value="1"/>
</dbReference>
<sequence>MSHSRPGRLRRLGLQAFQRLPARPSYALIRLGTPTFSLGAIALIEYDGRTLALRQTHRRGDSLPGGLVDRHEHPADAVRREVLEETGLTIDPGDVVATVFETRLRHIDVIFRVVCDAEPMVAPASEATGFRWLLPHEWTDIDVATARILHAAGAVHDRPVAGRLLQTTE</sequence>
<dbReference type="Pfam" id="PF00293">
    <property type="entry name" value="NUDIX"/>
    <property type="match status" value="1"/>
</dbReference>
<feature type="domain" description="Nudix hydrolase" evidence="3">
    <location>
        <begin position="33"/>
        <end position="156"/>
    </location>
</feature>
<dbReference type="PROSITE" id="PS51462">
    <property type="entry name" value="NUDIX"/>
    <property type="match status" value="1"/>
</dbReference>
<dbReference type="PROSITE" id="PS00893">
    <property type="entry name" value="NUDIX_BOX"/>
    <property type="match status" value="1"/>
</dbReference>
<dbReference type="InterPro" id="IPR000086">
    <property type="entry name" value="NUDIX_hydrolase_dom"/>
</dbReference>
<dbReference type="InterPro" id="IPR015797">
    <property type="entry name" value="NUDIX_hydrolase-like_dom_sf"/>
</dbReference>
<evidence type="ECO:0000256" key="1">
    <source>
        <dbReference type="ARBA" id="ARBA00001946"/>
    </source>
</evidence>
<comment type="caution">
    <text evidence="4">The sequence shown here is derived from an EMBL/GenBank/DDBJ whole genome shotgun (WGS) entry which is preliminary data.</text>
</comment>
<dbReference type="PANTHER" id="PTHR43046:SF14">
    <property type="entry name" value="MUTT_NUDIX FAMILY PROTEIN"/>
    <property type="match status" value="1"/>
</dbReference>
<dbReference type="InterPro" id="IPR020084">
    <property type="entry name" value="NUDIX_hydrolase_CS"/>
</dbReference>